<protein>
    <submittedName>
        <fullName evidence="2">Uncharacterized protein</fullName>
    </submittedName>
</protein>
<dbReference type="KEGG" id="tum:CBW65_18315"/>
<gene>
    <name evidence="2" type="ORF">CBW65_18315</name>
</gene>
<feature type="transmembrane region" description="Helical" evidence="1">
    <location>
        <begin position="20"/>
        <end position="43"/>
    </location>
</feature>
<keyword evidence="1" id="KW-0812">Transmembrane</keyword>
<dbReference type="EMBL" id="CP021434">
    <property type="protein sequence ID" value="ARU62713.1"/>
    <property type="molecule type" value="Genomic_DNA"/>
</dbReference>
<dbReference type="AlphaFoldDB" id="A0A1Y0ITJ1"/>
<dbReference type="Proteomes" id="UP000195437">
    <property type="component" value="Chromosome"/>
</dbReference>
<keyword evidence="1" id="KW-0472">Membrane</keyword>
<proteinExistence type="predicted"/>
<reference evidence="3" key="1">
    <citation type="submission" date="2017-05" db="EMBL/GenBank/DDBJ databases">
        <authorList>
            <person name="Sung H."/>
        </authorList>
    </citation>
    <scope>NUCLEOTIDE SEQUENCE [LARGE SCALE GENOMIC DNA]</scope>
    <source>
        <strain evidence="3">AR23208</strain>
    </source>
</reference>
<keyword evidence="3" id="KW-1185">Reference proteome</keyword>
<evidence type="ECO:0000313" key="3">
    <source>
        <dbReference type="Proteomes" id="UP000195437"/>
    </source>
</evidence>
<accession>A0A1Y0ITJ1</accession>
<name>A0A1Y0ITJ1_9BACL</name>
<keyword evidence="1" id="KW-1133">Transmembrane helix</keyword>
<organism evidence="2 3">
    <name type="scientific">Tumebacillus avium</name>
    <dbReference type="NCBI Taxonomy" id="1903704"/>
    <lineage>
        <taxon>Bacteria</taxon>
        <taxon>Bacillati</taxon>
        <taxon>Bacillota</taxon>
        <taxon>Bacilli</taxon>
        <taxon>Bacillales</taxon>
        <taxon>Alicyclobacillaceae</taxon>
        <taxon>Tumebacillus</taxon>
    </lineage>
</organism>
<sequence length="61" mass="7076">MLTRNFLLEYDIVKKLKFWFLSTPIIVCLLLRGAGLFFCFRVFCGQVLNRMILNKGKGAFA</sequence>
<evidence type="ECO:0000313" key="2">
    <source>
        <dbReference type="EMBL" id="ARU62713.1"/>
    </source>
</evidence>
<evidence type="ECO:0000256" key="1">
    <source>
        <dbReference type="SAM" id="Phobius"/>
    </source>
</evidence>